<feature type="compositionally biased region" description="Low complexity" evidence="1">
    <location>
        <begin position="242"/>
        <end position="257"/>
    </location>
</feature>
<protein>
    <recommendedName>
        <fullName evidence="5">GPI anchored protein</fullName>
    </recommendedName>
</protein>
<feature type="signal peptide" evidence="2">
    <location>
        <begin position="1"/>
        <end position="24"/>
    </location>
</feature>
<dbReference type="Proteomes" id="UP000799438">
    <property type="component" value="Unassembled WGS sequence"/>
</dbReference>
<evidence type="ECO:0000256" key="2">
    <source>
        <dbReference type="SAM" id="SignalP"/>
    </source>
</evidence>
<keyword evidence="2" id="KW-0732">Signal</keyword>
<dbReference type="RefSeq" id="XP_033398135.1">
    <property type="nucleotide sequence ID" value="XM_033535843.1"/>
</dbReference>
<accession>A0A6A6BG90</accession>
<evidence type="ECO:0000313" key="3">
    <source>
        <dbReference type="EMBL" id="KAF2142423.1"/>
    </source>
</evidence>
<gene>
    <name evidence="3" type="ORF">K452DRAFT_18370</name>
</gene>
<dbReference type="OrthoDB" id="2426396at2759"/>
<evidence type="ECO:0000313" key="4">
    <source>
        <dbReference type="Proteomes" id="UP000799438"/>
    </source>
</evidence>
<proteinExistence type="predicted"/>
<name>A0A6A6BG90_9PEZI</name>
<feature type="region of interest" description="Disordered" evidence="1">
    <location>
        <begin position="242"/>
        <end position="323"/>
    </location>
</feature>
<feature type="chain" id="PRO_5025539166" description="GPI anchored protein" evidence="2">
    <location>
        <begin position="25"/>
        <end position="524"/>
    </location>
</feature>
<feature type="region of interest" description="Disordered" evidence="1">
    <location>
        <begin position="357"/>
        <end position="381"/>
    </location>
</feature>
<dbReference type="EMBL" id="ML995484">
    <property type="protein sequence ID" value="KAF2142423.1"/>
    <property type="molecule type" value="Genomic_DNA"/>
</dbReference>
<keyword evidence="4" id="KW-1185">Reference proteome</keyword>
<reference evidence="3" key="1">
    <citation type="journal article" date="2020" name="Stud. Mycol.">
        <title>101 Dothideomycetes genomes: a test case for predicting lifestyles and emergence of pathogens.</title>
        <authorList>
            <person name="Haridas S."/>
            <person name="Albert R."/>
            <person name="Binder M."/>
            <person name="Bloem J."/>
            <person name="Labutti K."/>
            <person name="Salamov A."/>
            <person name="Andreopoulos B."/>
            <person name="Baker S."/>
            <person name="Barry K."/>
            <person name="Bills G."/>
            <person name="Bluhm B."/>
            <person name="Cannon C."/>
            <person name="Castanera R."/>
            <person name="Culley D."/>
            <person name="Daum C."/>
            <person name="Ezra D."/>
            <person name="Gonzalez J."/>
            <person name="Henrissat B."/>
            <person name="Kuo A."/>
            <person name="Liang C."/>
            <person name="Lipzen A."/>
            <person name="Lutzoni F."/>
            <person name="Magnuson J."/>
            <person name="Mondo S."/>
            <person name="Nolan M."/>
            <person name="Ohm R."/>
            <person name="Pangilinan J."/>
            <person name="Park H.-J."/>
            <person name="Ramirez L."/>
            <person name="Alfaro M."/>
            <person name="Sun H."/>
            <person name="Tritt A."/>
            <person name="Yoshinaga Y."/>
            <person name="Zwiers L.-H."/>
            <person name="Turgeon B."/>
            <person name="Goodwin S."/>
            <person name="Spatafora J."/>
            <person name="Crous P."/>
            <person name="Grigoriev I."/>
        </authorList>
    </citation>
    <scope>NUCLEOTIDE SEQUENCE</scope>
    <source>
        <strain evidence="3">CBS 121167</strain>
    </source>
</reference>
<organism evidence="3 4">
    <name type="scientific">Aplosporella prunicola CBS 121167</name>
    <dbReference type="NCBI Taxonomy" id="1176127"/>
    <lineage>
        <taxon>Eukaryota</taxon>
        <taxon>Fungi</taxon>
        <taxon>Dikarya</taxon>
        <taxon>Ascomycota</taxon>
        <taxon>Pezizomycotina</taxon>
        <taxon>Dothideomycetes</taxon>
        <taxon>Dothideomycetes incertae sedis</taxon>
        <taxon>Botryosphaeriales</taxon>
        <taxon>Aplosporellaceae</taxon>
        <taxon>Aplosporella</taxon>
    </lineage>
</organism>
<evidence type="ECO:0000256" key="1">
    <source>
        <dbReference type="SAM" id="MobiDB-lite"/>
    </source>
</evidence>
<evidence type="ECO:0008006" key="5">
    <source>
        <dbReference type="Google" id="ProtNLM"/>
    </source>
</evidence>
<feature type="compositionally biased region" description="Polar residues" evidence="1">
    <location>
        <begin position="304"/>
        <end position="323"/>
    </location>
</feature>
<dbReference type="GeneID" id="54293339"/>
<dbReference type="PANTHER" id="PTHR39599:SF2">
    <property type="entry name" value="ANCHORED PROTEIN, PUTATIVE (AFU_ORTHOLOGUE AFUA_1G09650)-RELATED"/>
    <property type="match status" value="1"/>
</dbReference>
<sequence>MRNQLLSLPSSLLALICASHIAIADRPWPYNLQPHEKYWPEHEEHIKRDAQIQKRMAWQPPAGVQKMSDDPGEKFYMDYWQFEAAMEEEEENSLRKRGVEVNDLDEQYANATMPESLLPPLLLHTDTQTPHLGLLRFFERDLLKRGFQCPTGTNSCSSIGRPNSCCGSGESCVLIDDSGLGDVGCCPTGDTCSGSVTSCDTSAGYSSCPESDNGGCCIPGYVCHDVGCIASSTLTTTTTLPAATGKSGSNSASHNSAGGSGAGGASGTTKGHSGTARLTSTTEVTTTTTDVECSSSCSKDRSKTASQSTTEGPSQTLTQQPSQGQMSCSTGFKSCPASLGGGCCATDRECGSAECPASTTTKGSGSAVAPVRPTGATGSLITSGPGATSIEGCPTGFYMCSAYYRGGCCRVDRDCHSTSCPAAPTNTVLTSNGVTIVAPSGASFAAESGSCATGWFSCPANQGGGCCPTGYGCGSSCTRTTGPASASGSAVDKKAPSTASLNMEFMGWLMAVAALVSGTGMMLL</sequence>
<feature type="compositionally biased region" description="Low complexity" evidence="1">
    <location>
        <begin position="267"/>
        <end position="297"/>
    </location>
</feature>
<dbReference type="AlphaFoldDB" id="A0A6A6BG90"/>
<dbReference type="PANTHER" id="PTHR39599">
    <property type="entry name" value="GPI-ANCHORED PROTEIN (EUROFUNG)-RELATED-RELATED"/>
    <property type="match status" value="1"/>
</dbReference>